<dbReference type="SMART" id="SM01040">
    <property type="entry name" value="Bro-N"/>
    <property type="match status" value="1"/>
</dbReference>
<dbReference type="RefSeq" id="WP_268378271.1">
    <property type="nucleotide sequence ID" value="NZ_JAPQTC020000004.1"/>
</dbReference>
<dbReference type="InterPro" id="IPR018877">
    <property type="entry name" value="Phage_P22_Orf201_C"/>
</dbReference>
<dbReference type="InterPro" id="IPR003497">
    <property type="entry name" value="BRO_N_domain"/>
</dbReference>
<dbReference type="PROSITE" id="PS51750">
    <property type="entry name" value="BRO_N"/>
    <property type="match status" value="1"/>
</dbReference>
<accession>A0ABU3MTS2</accession>
<feature type="domain" description="Bro-N" evidence="1">
    <location>
        <begin position="1"/>
        <end position="111"/>
    </location>
</feature>
<dbReference type="Pfam" id="PF02498">
    <property type="entry name" value="Bro-N"/>
    <property type="match status" value="1"/>
</dbReference>
<organism evidence="2 3">
    <name type="scientific">Alcaligenes nematophilus</name>
    <dbReference type="NCBI Taxonomy" id="2994643"/>
    <lineage>
        <taxon>Bacteria</taxon>
        <taxon>Pseudomonadati</taxon>
        <taxon>Pseudomonadota</taxon>
        <taxon>Betaproteobacteria</taxon>
        <taxon>Burkholderiales</taxon>
        <taxon>Alcaligenaceae</taxon>
        <taxon>Alcaligenes</taxon>
    </lineage>
</organism>
<reference evidence="2" key="1">
    <citation type="submission" date="2023-08" db="EMBL/GenBank/DDBJ databases">
        <title>Study of Resistomes in environmental pathogenic environmental.</title>
        <authorList>
            <person name="Bhattacharjee A."/>
            <person name="Singh A.K."/>
        </authorList>
    </citation>
    <scope>NUCLEOTIDE SEQUENCE</scope>
    <source>
        <strain evidence="2">S1</strain>
    </source>
</reference>
<comment type="caution">
    <text evidence="2">The sequence shown here is derived from an EMBL/GenBank/DDBJ whole genome shotgun (WGS) entry which is preliminary data.</text>
</comment>
<name>A0ABU3MTS2_9BURK</name>
<dbReference type="Pfam" id="PF10549">
    <property type="entry name" value="ORF11CD3"/>
    <property type="match status" value="1"/>
</dbReference>
<dbReference type="Proteomes" id="UP001074635">
    <property type="component" value="Unassembled WGS sequence"/>
</dbReference>
<keyword evidence="3" id="KW-1185">Reference proteome</keyword>
<evidence type="ECO:0000259" key="1">
    <source>
        <dbReference type="PROSITE" id="PS51750"/>
    </source>
</evidence>
<evidence type="ECO:0000313" key="2">
    <source>
        <dbReference type="EMBL" id="MDT8505169.1"/>
    </source>
</evidence>
<dbReference type="EMBL" id="JAPQTC020000004">
    <property type="protein sequence ID" value="MDT8505169.1"/>
    <property type="molecule type" value="Genomic_DNA"/>
</dbReference>
<gene>
    <name evidence="2" type="ORF">OYC61_012755</name>
</gene>
<protein>
    <submittedName>
        <fullName evidence="2">BRO family protein</fullName>
    </submittedName>
</protein>
<proteinExistence type="predicted"/>
<evidence type="ECO:0000313" key="3">
    <source>
        <dbReference type="Proteomes" id="UP001074635"/>
    </source>
</evidence>
<sequence length="166" mass="18801">MKELMFQNQTIRLIDKDGKKWASAADIARALGYARADKVTRIYDRHKAEFSASMTQIVETPTLGASGNLVTQTRVFSLRGAHLIGMFARTSRAQEFRRWVLDILEGHQAAQSLIQEWFEAKSALDAQDRFASLCGQGLSEHKRRKPPLVTRVNQISEQMQPSLQLN</sequence>